<gene>
    <name evidence="12" type="ORF">CRM22_002069</name>
</gene>
<evidence type="ECO:0000256" key="5">
    <source>
        <dbReference type="ARBA" id="ARBA00023040"/>
    </source>
</evidence>
<keyword evidence="8 9" id="KW-0807">Transducer</keyword>
<evidence type="ECO:0000256" key="10">
    <source>
        <dbReference type="SAM" id="Phobius"/>
    </source>
</evidence>
<dbReference type="PANTHER" id="PTHR24248">
    <property type="entry name" value="ADRENERGIC RECEPTOR-RELATED G-PROTEIN COUPLED RECEPTOR"/>
    <property type="match status" value="1"/>
</dbReference>
<comment type="subcellular location">
    <subcellularLocation>
        <location evidence="1">Cell membrane</location>
        <topology evidence="1">Multi-pass membrane protein</topology>
    </subcellularLocation>
</comment>
<evidence type="ECO:0000256" key="1">
    <source>
        <dbReference type="ARBA" id="ARBA00004651"/>
    </source>
</evidence>
<feature type="transmembrane region" description="Helical" evidence="10">
    <location>
        <begin position="236"/>
        <end position="257"/>
    </location>
</feature>
<dbReference type="InterPro" id="IPR000276">
    <property type="entry name" value="GPCR_Rhodpsn"/>
</dbReference>
<dbReference type="GO" id="GO:0004930">
    <property type="term" value="F:G protein-coupled receptor activity"/>
    <property type="evidence" value="ECO:0007669"/>
    <property type="project" value="UniProtKB-KW"/>
</dbReference>
<keyword evidence="4 10" id="KW-1133">Transmembrane helix</keyword>
<comment type="similarity">
    <text evidence="9">Belongs to the G-protein coupled receptor 1 family.</text>
</comment>
<feature type="domain" description="G-protein coupled receptors family 1 profile" evidence="11">
    <location>
        <begin position="95"/>
        <end position="629"/>
    </location>
</feature>
<dbReference type="AlphaFoldDB" id="A0A4S2M7R3"/>
<evidence type="ECO:0000256" key="6">
    <source>
        <dbReference type="ARBA" id="ARBA00023136"/>
    </source>
</evidence>
<feature type="transmembrane region" description="Helical" evidence="10">
    <location>
        <begin position="575"/>
        <end position="604"/>
    </location>
</feature>
<keyword evidence="5 9" id="KW-0297">G-protein coupled receptor</keyword>
<dbReference type="Proteomes" id="UP000308267">
    <property type="component" value="Unassembled WGS sequence"/>
</dbReference>
<organism evidence="12 13">
    <name type="scientific">Opisthorchis felineus</name>
    <dbReference type="NCBI Taxonomy" id="147828"/>
    <lineage>
        <taxon>Eukaryota</taxon>
        <taxon>Metazoa</taxon>
        <taxon>Spiralia</taxon>
        <taxon>Lophotrochozoa</taxon>
        <taxon>Platyhelminthes</taxon>
        <taxon>Trematoda</taxon>
        <taxon>Digenea</taxon>
        <taxon>Opisthorchiida</taxon>
        <taxon>Opisthorchiata</taxon>
        <taxon>Opisthorchiidae</taxon>
        <taxon>Opisthorchis</taxon>
    </lineage>
</organism>
<sequence length="660" mass="75113">MKRSVLFSFTQEQMNSVFLWIDRSDSKALFVMVWIYFHTHETTHAERNILTTLDTPQVTINVTSMNKTDASYWPSAILMLTTVTMSIITIVTVFGNLLVISSVIMNRNLHGTTHYLIASLAFADMFVGLLVFPPAITMNHLGHWPFSWKPLCTMWISVDILMCHASILNLCCISIDRYISITHPIGYLAVRSNRLAAVMISIAWGLPVITVVVPLFGSASHLVTDTICMISSSRSFRIYATIMCFAAPLTLICFVYLHIIMAVRKRLAPSATYISRGQTCPQQSSVLQQKPTHKSAGSDIMMRNKDSHFDKGETELHSRPESMYFMKHTGLSDTNYQKYSVRKGDSIQGAHLDHLIEHLERRKNDALNKSDIVRQSLSSPHQQPPQNYLLWRSCSEPRYLNNMNEAAQKITEYVPLLKVGTYNGPSLQNLKPSDKLAMKGENEKAQFISSESHNRKVNEMVLVATEHEQQAEEKKMDHPSDFTLHKAREMETSIVSRRRPYVFVLVLGQQISSILRRLFTSVSLHRLRSQVADHSDSFFQSAAQENSEVGAASIPTEYSQYCRLRHVRMKHKMKTLTVVTSVIGCFALCWIPFFVCFILEAYVGLLPHELTLFVTLLGYANSVCNPFIYALLDNRYSKTYLEVIKCEYCRLFLCKAPLSK</sequence>
<keyword evidence="3 9" id="KW-0812">Transmembrane</keyword>
<feature type="transmembrane region" description="Helical" evidence="10">
    <location>
        <begin position="195"/>
        <end position="216"/>
    </location>
</feature>
<evidence type="ECO:0000256" key="7">
    <source>
        <dbReference type="ARBA" id="ARBA00023170"/>
    </source>
</evidence>
<dbReference type="SMART" id="SM01381">
    <property type="entry name" value="7TM_GPCR_Srsx"/>
    <property type="match status" value="1"/>
</dbReference>
<evidence type="ECO:0000256" key="8">
    <source>
        <dbReference type="ARBA" id="ARBA00023224"/>
    </source>
</evidence>
<dbReference type="GO" id="GO:0005886">
    <property type="term" value="C:plasma membrane"/>
    <property type="evidence" value="ECO:0007669"/>
    <property type="project" value="UniProtKB-SubCell"/>
</dbReference>
<accession>A0A4S2M7R3</accession>
<feature type="transmembrane region" description="Helical" evidence="10">
    <location>
        <begin position="76"/>
        <end position="103"/>
    </location>
</feature>
<keyword evidence="7 9" id="KW-0675">Receptor</keyword>
<comment type="caution">
    <text evidence="12">The sequence shown here is derived from an EMBL/GenBank/DDBJ whole genome shotgun (WGS) entry which is preliminary data.</text>
</comment>
<evidence type="ECO:0000313" key="13">
    <source>
        <dbReference type="Proteomes" id="UP000308267"/>
    </source>
</evidence>
<keyword evidence="6 10" id="KW-0472">Membrane</keyword>
<dbReference type="OrthoDB" id="5955450at2759"/>
<feature type="transmembrane region" description="Helical" evidence="10">
    <location>
        <begin position="610"/>
        <end position="632"/>
    </location>
</feature>
<evidence type="ECO:0000256" key="9">
    <source>
        <dbReference type="RuleBase" id="RU000688"/>
    </source>
</evidence>
<dbReference type="Gene3D" id="1.20.1070.10">
    <property type="entry name" value="Rhodopsin 7-helix transmembrane proteins"/>
    <property type="match status" value="2"/>
</dbReference>
<proteinExistence type="inferred from homology"/>
<evidence type="ECO:0000313" key="12">
    <source>
        <dbReference type="EMBL" id="TGZ72461.1"/>
    </source>
</evidence>
<dbReference type="InterPro" id="IPR017452">
    <property type="entry name" value="GPCR_Rhodpsn_7TM"/>
</dbReference>
<evidence type="ECO:0000256" key="4">
    <source>
        <dbReference type="ARBA" id="ARBA00022989"/>
    </source>
</evidence>
<dbReference type="PROSITE" id="PS50262">
    <property type="entry name" value="G_PROTEIN_RECEP_F1_2"/>
    <property type="match status" value="1"/>
</dbReference>
<feature type="transmembrane region" description="Helical" evidence="10">
    <location>
        <begin position="156"/>
        <end position="175"/>
    </location>
</feature>
<evidence type="ECO:0000256" key="3">
    <source>
        <dbReference type="ARBA" id="ARBA00022692"/>
    </source>
</evidence>
<dbReference type="SUPFAM" id="SSF81321">
    <property type="entry name" value="Family A G protein-coupled receptor-like"/>
    <property type="match status" value="1"/>
</dbReference>
<feature type="transmembrane region" description="Helical" evidence="10">
    <location>
        <begin position="115"/>
        <end position="136"/>
    </location>
</feature>
<dbReference type="PRINTS" id="PR00237">
    <property type="entry name" value="GPCRRHODOPSN"/>
</dbReference>
<evidence type="ECO:0000259" key="11">
    <source>
        <dbReference type="PROSITE" id="PS50262"/>
    </source>
</evidence>
<dbReference type="EMBL" id="SJOL01003663">
    <property type="protein sequence ID" value="TGZ72461.1"/>
    <property type="molecule type" value="Genomic_DNA"/>
</dbReference>
<keyword evidence="2" id="KW-1003">Cell membrane</keyword>
<dbReference type="Pfam" id="PF00001">
    <property type="entry name" value="7tm_1"/>
    <property type="match status" value="1"/>
</dbReference>
<dbReference type="STRING" id="147828.A0A4S2M7R3"/>
<name>A0A4S2M7R3_OPIFE</name>
<protein>
    <recommendedName>
        <fullName evidence="11">G-protein coupled receptors family 1 profile domain-containing protein</fullName>
    </recommendedName>
</protein>
<reference evidence="12 13" key="1">
    <citation type="journal article" date="2019" name="BMC Genomics">
        <title>New insights from Opisthorchis felineus genome: update on genomics of the epidemiologically important liver flukes.</title>
        <authorList>
            <person name="Ershov N.I."/>
            <person name="Mordvinov V.A."/>
            <person name="Prokhortchouk E.B."/>
            <person name="Pakharukova M.Y."/>
            <person name="Gunbin K.V."/>
            <person name="Ustyantsev K."/>
            <person name="Genaev M.A."/>
            <person name="Blinov A.G."/>
            <person name="Mazur A."/>
            <person name="Boulygina E."/>
            <person name="Tsygankova S."/>
            <person name="Khrameeva E."/>
            <person name="Chekanov N."/>
            <person name="Fan G."/>
            <person name="Xiao A."/>
            <person name="Zhang H."/>
            <person name="Xu X."/>
            <person name="Yang H."/>
            <person name="Solovyev V."/>
            <person name="Lee S.M."/>
            <person name="Liu X."/>
            <person name="Afonnikov D.A."/>
            <person name="Skryabin K.G."/>
        </authorList>
    </citation>
    <scope>NUCLEOTIDE SEQUENCE [LARGE SCALE GENOMIC DNA]</scope>
    <source>
        <strain evidence="12">AK-0245</strain>
        <tissue evidence="12">Whole organism</tissue>
    </source>
</reference>
<dbReference type="PROSITE" id="PS00237">
    <property type="entry name" value="G_PROTEIN_RECEP_F1_1"/>
    <property type="match status" value="1"/>
</dbReference>
<evidence type="ECO:0000256" key="2">
    <source>
        <dbReference type="ARBA" id="ARBA00022475"/>
    </source>
</evidence>
<keyword evidence="13" id="KW-1185">Reference proteome</keyword>